<keyword evidence="1" id="KW-1133">Transmembrane helix</keyword>
<dbReference type="AlphaFoldDB" id="A0AAX3BCX4"/>
<feature type="transmembrane region" description="Helical" evidence="1">
    <location>
        <begin position="6"/>
        <end position="28"/>
    </location>
</feature>
<name>A0AAX3BCX4_9SPIR</name>
<reference evidence="2" key="2">
    <citation type="submission" date="2022-06" db="EMBL/GenBank/DDBJ databases">
        <title>Thermospira aquatica gen. nov., sp. nov.</title>
        <authorList>
            <person name="Ben Ali Gam Z."/>
            <person name="Labat M."/>
        </authorList>
    </citation>
    <scope>NUCLEOTIDE SEQUENCE</scope>
    <source>
        <strain evidence="2">F1F22</strain>
    </source>
</reference>
<gene>
    <name evidence="2" type="ORF">KDW03_11040</name>
</gene>
<dbReference type="RefSeq" id="WP_271435131.1">
    <property type="nucleotide sequence ID" value="NZ_CP073355.1"/>
</dbReference>
<dbReference type="EMBL" id="CP073355">
    <property type="protein sequence ID" value="URA10000.1"/>
    <property type="molecule type" value="Genomic_DNA"/>
</dbReference>
<evidence type="ECO:0000313" key="3">
    <source>
        <dbReference type="Proteomes" id="UP001056539"/>
    </source>
</evidence>
<proteinExistence type="predicted"/>
<feature type="transmembrane region" description="Helical" evidence="1">
    <location>
        <begin position="69"/>
        <end position="88"/>
    </location>
</feature>
<keyword evidence="1" id="KW-0812">Transmembrane</keyword>
<dbReference type="KEGG" id="taqu:KDW03_11040"/>
<protein>
    <recommendedName>
        <fullName evidence="4">YggT family protein</fullName>
    </recommendedName>
</protein>
<keyword evidence="3" id="KW-1185">Reference proteome</keyword>
<accession>A0AAX3BCX4</accession>
<organism evidence="2 3">
    <name type="scientific">Thermospira aquatica</name>
    <dbReference type="NCBI Taxonomy" id="2828656"/>
    <lineage>
        <taxon>Bacteria</taxon>
        <taxon>Pseudomonadati</taxon>
        <taxon>Spirochaetota</taxon>
        <taxon>Spirochaetia</taxon>
        <taxon>Brevinematales</taxon>
        <taxon>Thermospiraceae</taxon>
        <taxon>Thermospira</taxon>
    </lineage>
</organism>
<evidence type="ECO:0008006" key="4">
    <source>
        <dbReference type="Google" id="ProtNLM"/>
    </source>
</evidence>
<keyword evidence="1" id="KW-0472">Membrane</keyword>
<evidence type="ECO:0000313" key="2">
    <source>
        <dbReference type="EMBL" id="URA10000.1"/>
    </source>
</evidence>
<reference evidence="2" key="1">
    <citation type="submission" date="2021-04" db="EMBL/GenBank/DDBJ databases">
        <authorList>
            <person name="Postec A."/>
        </authorList>
    </citation>
    <scope>NUCLEOTIDE SEQUENCE</scope>
    <source>
        <strain evidence="2">F1F22</strain>
    </source>
</reference>
<evidence type="ECO:0000256" key="1">
    <source>
        <dbReference type="SAM" id="Phobius"/>
    </source>
</evidence>
<sequence length="89" mass="10826">MKNFLYDYLDIILVVLVVAGGWMVYRIVIQRQEFQERWENLPEETKMFILERQRHPFLRMVWTLLRRDMDVILAGVVLGVMLFVLLWVL</sequence>
<dbReference type="Proteomes" id="UP001056539">
    <property type="component" value="Chromosome"/>
</dbReference>